<dbReference type="GO" id="GO:0016887">
    <property type="term" value="F:ATP hydrolysis activity"/>
    <property type="evidence" value="ECO:0007669"/>
    <property type="project" value="InterPro"/>
</dbReference>
<evidence type="ECO:0000256" key="2">
    <source>
        <dbReference type="ARBA" id="ARBA00022692"/>
    </source>
</evidence>
<evidence type="ECO:0000256" key="5">
    <source>
        <dbReference type="ARBA" id="ARBA00022989"/>
    </source>
</evidence>
<dbReference type="InterPro" id="IPR036640">
    <property type="entry name" value="ABC1_TM_sf"/>
</dbReference>
<name>A0A9Q0F9X7_9ROSI</name>
<keyword evidence="3" id="KW-0547">Nucleotide-binding</keyword>
<dbReference type="SUPFAM" id="SSF90123">
    <property type="entry name" value="ABC transporter transmembrane region"/>
    <property type="match status" value="1"/>
</dbReference>
<comment type="subcellular location">
    <subcellularLocation>
        <location evidence="1">Membrane</location>
        <topology evidence="1">Multi-pass membrane protein</topology>
    </subcellularLocation>
</comment>
<evidence type="ECO:0000313" key="10">
    <source>
        <dbReference type="EMBL" id="KAJ4827575.1"/>
    </source>
</evidence>
<feature type="transmembrane region" description="Helical" evidence="7">
    <location>
        <begin position="275"/>
        <end position="303"/>
    </location>
</feature>
<protein>
    <recommendedName>
        <fullName evidence="12">ABC transporter domain-containing protein</fullName>
    </recommendedName>
</protein>
<reference evidence="10" key="2">
    <citation type="journal article" date="2023" name="Plants (Basel)">
        <title>Annotation of the Turnera subulata (Passifloraceae) Draft Genome Reveals the S-Locus Evolved after the Divergence of Turneroideae from Passifloroideae in a Stepwise Manner.</title>
        <authorList>
            <person name="Henning P.M."/>
            <person name="Roalson E.H."/>
            <person name="Mir W."/>
            <person name="McCubbin A.G."/>
            <person name="Shore J.S."/>
        </authorList>
    </citation>
    <scope>NUCLEOTIDE SEQUENCE</scope>
    <source>
        <strain evidence="10">F60SS</strain>
    </source>
</reference>
<gene>
    <name evidence="10" type="ORF">Tsubulata_004796</name>
</gene>
<feature type="transmembrane region" description="Helical" evidence="7">
    <location>
        <begin position="334"/>
        <end position="355"/>
    </location>
</feature>
<dbReference type="InterPro" id="IPR039421">
    <property type="entry name" value="Type_1_exporter"/>
</dbReference>
<evidence type="ECO:0000256" key="3">
    <source>
        <dbReference type="ARBA" id="ARBA00022741"/>
    </source>
</evidence>
<dbReference type="PROSITE" id="PS50929">
    <property type="entry name" value="ABC_TM1F"/>
    <property type="match status" value="1"/>
</dbReference>
<evidence type="ECO:0000256" key="6">
    <source>
        <dbReference type="ARBA" id="ARBA00023136"/>
    </source>
</evidence>
<evidence type="ECO:0000256" key="1">
    <source>
        <dbReference type="ARBA" id="ARBA00004141"/>
    </source>
</evidence>
<dbReference type="Gene3D" id="1.20.1560.10">
    <property type="entry name" value="ABC transporter type 1, transmembrane domain"/>
    <property type="match status" value="1"/>
</dbReference>
<feature type="domain" description="ABC transmembrane type-1" evidence="9">
    <location>
        <begin position="148"/>
        <end position="323"/>
    </location>
</feature>
<evidence type="ECO:0000313" key="11">
    <source>
        <dbReference type="Proteomes" id="UP001141552"/>
    </source>
</evidence>
<reference evidence="10" key="1">
    <citation type="submission" date="2022-02" db="EMBL/GenBank/DDBJ databases">
        <authorList>
            <person name="Henning P.M."/>
            <person name="McCubbin A.G."/>
            <person name="Shore J.S."/>
        </authorList>
    </citation>
    <scope>NUCLEOTIDE SEQUENCE</scope>
    <source>
        <strain evidence="10">F60SS</strain>
        <tissue evidence="10">Leaves</tissue>
    </source>
</reference>
<organism evidence="10 11">
    <name type="scientific">Turnera subulata</name>
    <dbReference type="NCBI Taxonomy" id="218843"/>
    <lineage>
        <taxon>Eukaryota</taxon>
        <taxon>Viridiplantae</taxon>
        <taxon>Streptophyta</taxon>
        <taxon>Embryophyta</taxon>
        <taxon>Tracheophyta</taxon>
        <taxon>Spermatophyta</taxon>
        <taxon>Magnoliopsida</taxon>
        <taxon>eudicotyledons</taxon>
        <taxon>Gunneridae</taxon>
        <taxon>Pentapetalae</taxon>
        <taxon>rosids</taxon>
        <taxon>fabids</taxon>
        <taxon>Malpighiales</taxon>
        <taxon>Passifloraceae</taxon>
        <taxon>Turnera</taxon>
    </lineage>
</organism>
<dbReference type="SMART" id="SM00382">
    <property type="entry name" value="AAA"/>
    <property type="match status" value="1"/>
</dbReference>
<keyword evidence="11" id="KW-1185">Reference proteome</keyword>
<keyword evidence="4" id="KW-0067">ATP-binding</keyword>
<dbReference type="Proteomes" id="UP001141552">
    <property type="component" value="Unassembled WGS sequence"/>
</dbReference>
<dbReference type="InterPro" id="IPR003593">
    <property type="entry name" value="AAA+_ATPase"/>
</dbReference>
<dbReference type="InterPro" id="IPR011527">
    <property type="entry name" value="ABC1_TM_dom"/>
</dbReference>
<keyword evidence="2 7" id="KW-0812">Transmembrane</keyword>
<dbReference type="Gene3D" id="3.40.50.300">
    <property type="entry name" value="P-loop containing nucleotide triphosphate hydrolases"/>
    <property type="match status" value="1"/>
</dbReference>
<sequence length="613" mass="68402">MTITPLNLASPYARHLPLKPPASILYRKPAPHLSTTTTTGRTGLFLQKFQFPVKQQRIRYRGFKFPLHLSLTDHPHSLESDRDDENASFLERFRNFSSYIRSILPGGSWWNLRDQKQTEGAAGNPVTVWGALRKMWELLGNDQWIVYVAFGFLVVAAVSEIAMPSILASSIFSAQSGDATAFYGNVRLLLLLCFTSGISSGLRSGCFAIANVILVKRLRERLYSALIFKDITFFDMQEVGGLTSRLGADCQRLSNVIGNNIHLIARNSLQGAGALINLLILSWPLALSSVLICFILSAIFLVYGRYEQWLQRLTFISLRESAANGFWNMGFNMLYRSTQVIAVLLGGMSLATGCLSIEQLTKYILYCEWLIYATWRVVDNASVPILEHFDLSVKANEVIALVGLSGSGKTTLINLLLRLYEPSAGQIYVDGFPLRDLDIRWLKERIGYVEQEPQLFHMDVKSNIAYGCHRVVKMEDIELAAKLAHAHEFISSLPDGYGTLVDDNLLSGGQKQRIAIARAILRDPAILILDEATSALDSESEHFLKGVLEAFKSEKKRERTVIVIAHRLSTVRAADRIIVMDGGRIAEMGGHEELLLNDGLYSQLIKMQGDLLA</sequence>
<dbReference type="OrthoDB" id="6500128at2759"/>
<evidence type="ECO:0000256" key="4">
    <source>
        <dbReference type="ARBA" id="ARBA00022840"/>
    </source>
</evidence>
<accession>A0A9Q0F9X7</accession>
<evidence type="ECO:0008006" key="12">
    <source>
        <dbReference type="Google" id="ProtNLM"/>
    </source>
</evidence>
<dbReference type="AlphaFoldDB" id="A0A9Q0F9X7"/>
<dbReference type="PROSITE" id="PS50893">
    <property type="entry name" value="ABC_TRANSPORTER_2"/>
    <property type="match status" value="1"/>
</dbReference>
<feature type="transmembrane region" description="Helical" evidence="7">
    <location>
        <begin position="144"/>
        <end position="168"/>
    </location>
</feature>
<comment type="caution">
    <text evidence="10">The sequence shown here is derived from an EMBL/GenBank/DDBJ whole genome shotgun (WGS) entry which is preliminary data.</text>
</comment>
<evidence type="ECO:0000259" key="9">
    <source>
        <dbReference type="PROSITE" id="PS50929"/>
    </source>
</evidence>
<dbReference type="SUPFAM" id="SSF52540">
    <property type="entry name" value="P-loop containing nucleoside triphosphate hydrolases"/>
    <property type="match status" value="1"/>
</dbReference>
<dbReference type="PROSITE" id="PS00211">
    <property type="entry name" value="ABC_TRANSPORTER_1"/>
    <property type="match status" value="1"/>
</dbReference>
<evidence type="ECO:0000256" key="7">
    <source>
        <dbReference type="SAM" id="Phobius"/>
    </source>
</evidence>
<keyword evidence="6 7" id="KW-0472">Membrane</keyword>
<feature type="domain" description="ABC transporter" evidence="8">
    <location>
        <begin position="355"/>
        <end position="607"/>
    </location>
</feature>
<dbReference type="GO" id="GO:0016020">
    <property type="term" value="C:membrane"/>
    <property type="evidence" value="ECO:0007669"/>
    <property type="project" value="UniProtKB-SubCell"/>
</dbReference>
<feature type="transmembrane region" description="Helical" evidence="7">
    <location>
        <begin position="188"/>
        <end position="214"/>
    </location>
</feature>
<dbReference type="InterPro" id="IPR003439">
    <property type="entry name" value="ABC_transporter-like_ATP-bd"/>
</dbReference>
<dbReference type="Pfam" id="PF00005">
    <property type="entry name" value="ABC_tran"/>
    <property type="match status" value="1"/>
</dbReference>
<dbReference type="InterPro" id="IPR027417">
    <property type="entry name" value="P-loop_NTPase"/>
</dbReference>
<evidence type="ECO:0000259" key="8">
    <source>
        <dbReference type="PROSITE" id="PS50893"/>
    </source>
</evidence>
<proteinExistence type="predicted"/>
<dbReference type="EMBL" id="JAKUCV010006391">
    <property type="protein sequence ID" value="KAJ4827575.1"/>
    <property type="molecule type" value="Genomic_DNA"/>
</dbReference>
<dbReference type="PANTHER" id="PTHR43394">
    <property type="entry name" value="ATP-DEPENDENT PERMEASE MDL1, MITOCHONDRIAL"/>
    <property type="match status" value="1"/>
</dbReference>
<dbReference type="GO" id="GO:0015421">
    <property type="term" value="F:ABC-type oligopeptide transporter activity"/>
    <property type="evidence" value="ECO:0007669"/>
    <property type="project" value="TreeGrafter"/>
</dbReference>
<dbReference type="Pfam" id="PF00664">
    <property type="entry name" value="ABC_membrane"/>
    <property type="match status" value="1"/>
</dbReference>
<dbReference type="GO" id="GO:0005524">
    <property type="term" value="F:ATP binding"/>
    <property type="evidence" value="ECO:0007669"/>
    <property type="project" value="UniProtKB-KW"/>
</dbReference>
<keyword evidence="5 7" id="KW-1133">Transmembrane helix</keyword>
<dbReference type="PANTHER" id="PTHR43394:SF19">
    <property type="entry name" value="ABC TRANSPORTER B FAMILY"/>
    <property type="match status" value="1"/>
</dbReference>
<dbReference type="FunFam" id="3.40.50.300:FF:000218">
    <property type="entry name" value="Multidrug ABC transporter ATP-binding protein"/>
    <property type="match status" value="1"/>
</dbReference>
<dbReference type="InterPro" id="IPR017871">
    <property type="entry name" value="ABC_transporter-like_CS"/>
</dbReference>